<organism evidence="1 2">
    <name type="scientific">Colwellia maritima</name>
    <dbReference type="NCBI Taxonomy" id="2912588"/>
    <lineage>
        <taxon>Bacteria</taxon>
        <taxon>Pseudomonadati</taxon>
        <taxon>Pseudomonadota</taxon>
        <taxon>Gammaproteobacteria</taxon>
        <taxon>Alteromonadales</taxon>
        <taxon>Colwelliaceae</taxon>
        <taxon>Colwellia</taxon>
    </lineage>
</organism>
<evidence type="ECO:0000313" key="2">
    <source>
        <dbReference type="Proteomes" id="UP001139646"/>
    </source>
</evidence>
<proteinExistence type="predicted"/>
<accession>A0ABS9X1C8</accession>
<evidence type="ECO:0008006" key="3">
    <source>
        <dbReference type="Google" id="ProtNLM"/>
    </source>
</evidence>
<comment type="caution">
    <text evidence="1">The sequence shown here is derived from an EMBL/GenBank/DDBJ whole genome shotgun (WGS) entry which is preliminary data.</text>
</comment>
<dbReference type="Proteomes" id="UP001139646">
    <property type="component" value="Unassembled WGS sequence"/>
</dbReference>
<sequence>MSKKTYLFKQSINRMLQLIIDLPEDQHIMANDIELTKLLSISRTTVRSCVEYLIEQGIVKRDGSNKVVLRHQNQLNFLILKIKFQPKMYKLKSTF</sequence>
<dbReference type="InterPro" id="IPR036390">
    <property type="entry name" value="WH_DNA-bd_sf"/>
</dbReference>
<dbReference type="RefSeq" id="WP_242286399.1">
    <property type="nucleotide sequence ID" value="NZ_JAKKSL010000002.1"/>
</dbReference>
<evidence type="ECO:0000313" key="1">
    <source>
        <dbReference type="EMBL" id="MCI2283996.1"/>
    </source>
</evidence>
<reference evidence="1" key="1">
    <citation type="submission" date="2022-01" db="EMBL/GenBank/DDBJ databases">
        <title>Colwellia maritima, isolated from seawater.</title>
        <authorList>
            <person name="Kristyanto S."/>
            <person name="Jung J."/>
            <person name="Jeon C.O."/>
        </authorList>
    </citation>
    <scope>NUCLEOTIDE SEQUENCE</scope>
    <source>
        <strain evidence="1">MSW7</strain>
    </source>
</reference>
<protein>
    <recommendedName>
        <fullName evidence="3">HTH gntR-type domain-containing protein</fullName>
    </recommendedName>
</protein>
<dbReference type="Gene3D" id="1.10.10.10">
    <property type="entry name" value="Winged helix-like DNA-binding domain superfamily/Winged helix DNA-binding domain"/>
    <property type="match status" value="1"/>
</dbReference>
<name>A0ABS9X1C8_9GAMM</name>
<dbReference type="SUPFAM" id="SSF46785">
    <property type="entry name" value="Winged helix' DNA-binding domain"/>
    <property type="match status" value="1"/>
</dbReference>
<dbReference type="InterPro" id="IPR036388">
    <property type="entry name" value="WH-like_DNA-bd_sf"/>
</dbReference>
<gene>
    <name evidence="1" type="ORF">L3081_12000</name>
</gene>
<keyword evidence="2" id="KW-1185">Reference proteome</keyword>
<dbReference type="EMBL" id="JAKKSL010000002">
    <property type="protein sequence ID" value="MCI2283996.1"/>
    <property type="molecule type" value="Genomic_DNA"/>
</dbReference>